<proteinExistence type="predicted"/>
<dbReference type="EMBL" id="BOMP01000055">
    <property type="protein sequence ID" value="GIE40850.1"/>
    <property type="molecule type" value="Genomic_DNA"/>
</dbReference>
<organism evidence="2 3">
    <name type="scientific">Actinoplanes lobatus</name>
    <dbReference type="NCBI Taxonomy" id="113568"/>
    <lineage>
        <taxon>Bacteria</taxon>
        <taxon>Bacillati</taxon>
        <taxon>Actinomycetota</taxon>
        <taxon>Actinomycetes</taxon>
        <taxon>Micromonosporales</taxon>
        <taxon>Micromonosporaceae</taxon>
        <taxon>Actinoplanes</taxon>
    </lineage>
</organism>
<evidence type="ECO:0000313" key="3">
    <source>
        <dbReference type="Proteomes" id="UP000590511"/>
    </source>
</evidence>
<evidence type="ECO:0000313" key="1">
    <source>
        <dbReference type="EMBL" id="GIE40850.1"/>
    </source>
</evidence>
<dbReference type="Proteomes" id="UP000590511">
    <property type="component" value="Unassembled WGS sequence"/>
</dbReference>
<reference evidence="1 4" key="2">
    <citation type="submission" date="2021-01" db="EMBL/GenBank/DDBJ databases">
        <title>Whole genome shotgun sequence of Actinoplanes lobatus NBRC 12513.</title>
        <authorList>
            <person name="Komaki H."/>
            <person name="Tamura T."/>
        </authorList>
    </citation>
    <scope>NUCLEOTIDE SEQUENCE [LARGE SCALE GENOMIC DNA]</scope>
    <source>
        <strain evidence="1 4">NBRC 12513</strain>
    </source>
</reference>
<evidence type="ECO:0000313" key="4">
    <source>
        <dbReference type="Proteomes" id="UP000631312"/>
    </source>
</evidence>
<gene>
    <name evidence="1" type="ORF">Alo02nite_37480</name>
    <name evidence="2" type="ORF">BJ964_008255</name>
</gene>
<dbReference type="EMBL" id="JACHNC010000001">
    <property type="protein sequence ID" value="MBB4754094.1"/>
    <property type="molecule type" value="Genomic_DNA"/>
</dbReference>
<protein>
    <submittedName>
        <fullName evidence="2">Uncharacterized protein</fullName>
    </submittedName>
</protein>
<comment type="caution">
    <text evidence="2">The sequence shown here is derived from an EMBL/GenBank/DDBJ whole genome shotgun (WGS) entry which is preliminary data.</text>
</comment>
<accession>A0A7W7HPB8</accession>
<evidence type="ECO:0000313" key="2">
    <source>
        <dbReference type="EMBL" id="MBB4754094.1"/>
    </source>
</evidence>
<reference evidence="2 3" key="1">
    <citation type="submission" date="2020-08" db="EMBL/GenBank/DDBJ databases">
        <title>Sequencing the genomes of 1000 actinobacteria strains.</title>
        <authorList>
            <person name="Klenk H.-P."/>
        </authorList>
    </citation>
    <scope>NUCLEOTIDE SEQUENCE [LARGE SCALE GENOMIC DNA]</scope>
    <source>
        <strain evidence="2 3">DSM 43150</strain>
    </source>
</reference>
<dbReference type="AlphaFoldDB" id="A0A7W7HPB8"/>
<sequence>MPGSWDAEIELLRLAETGTRFTAAVIGNGKPFDVLANVEIGRDLMGVVSKHELFLTLLNLSDDSKLVLPVKFSDPLTPARNNTPLNTEIRLTINNWKANEGDILKAIATYKVTAGVHTNVSTAESSHAVVTD</sequence>
<name>A0A7W7HPB8_9ACTN</name>
<dbReference type="RefSeq" id="WP_188125707.1">
    <property type="nucleotide sequence ID" value="NZ_BOMP01000055.1"/>
</dbReference>
<dbReference type="Proteomes" id="UP000631312">
    <property type="component" value="Unassembled WGS sequence"/>
</dbReference>
<keyword evidence="4" id="KW-1185">Reference proteome</keyword>